<proteinExistence type="predicted"/>
<evidence type="ECO:0000313" key="2">
    <source>
        <dbReference type="Proteomes" id="UP000236394"/>
    </source>
</evidence>
<reference evidence="2" key="1">
    <citation type="submission" date="2017-04" db="EMBL/GenBank/DDBJ databases">
        <authorList>
            <person name="Bumgarner R.E."/>
            <person name="Fredricks D.N."/>
            <person name="Srinivasan S."/>
        </authorList>
    </citation>
    <scope>NUCLEOTIDE SEQUENCE [LARGE SCALE GENOMIC DNA]</scope>
    <source>
        <strain evidence="2">KA00405</strain>
    </source>
</reference>
<dbReference type="EMBL" id="NBZD01000001">
    <property type="protein sequence ID" value="PNH19713.1"/>
    <property type="molecule type" value="Genomic_DNA"/>
</dbReference>
<accession>A0A2J8B4M0</accession>
<dbReference type="AlphaFoldDB" id="A0A2J8B4M0"/>
<comment type="caution">
    <text evidence="1">The sequence shown here is derived from an EMBL/GenBank/DDBJ whole genome shotgun (WGS) entry which is preliminary data.</text>
</comment>
<organism evidence="1 2">
    <name type="scientific">Mageeibacillus indolicus</name>
    <dbReference type="NCBI Taxonomy" id="884684"/>
    <lineage>
        <taxon>Bacteria</taxon>
        <taxon>Bacillati</taxon>
        <taxon>Bacillota</taxon>
        <taxon>Clostridia</taxon>
        <taxon>Eubacteriales</taxon>
        <taxon>Oscillospiraceae</taxon>
        <taxon>Mageeibacillus</taxon>
    </lineage>
</organism>
<protein>
    <submittedName>
        <fullName evidence="1">Uncharacterized protein</fullName>
    </submittedName>
</protein>
<gene>
    <name evidence="1" type="ORF">B7R76_02195</name>
</gene>
<name>A0A2J8B4M0_9FIRM</name>
<evidence type="ECO:0000313" key="1">
    <source>
        <dbReference type="EMBL" id="PNH19713.1"/>
    </source>
</evidence>
<dbReference type="RefSeq" id="WP_012993386.1">
    <property type="nucleotide sequence ID" value="NZ_NBZD01000001.1"/>
</dbReference>
<sequence length="138" mass="16105">MQVLILVFPYAGRRCQQLYPRFQPTPKNLLAALKTCENDLFAHSSHFSPALSCHWEWNRIPHDTVAEFMAALPTSTVWGKAKISCNQNWYSPYWQNIDFTDQYRSILAKYAPDKIYVIGSLNYFLLKRILVSHEYTAI</sequence>
<dbReference type="Proteomes" id="UP000236394">
    <property type="component" value="Unassembled WGS sequence"/>
</dbReference>